<comment type="caution">
    <text evidence="1">The sequence shown here is derived from an EMBL/GenBank/DDBJ whole genome shotgun (WGS) entry which is preliminary data.</text>
</comment>
<proteinExistence type="predicted"/>
<evidence type="ECO:0000313" key="2">
    <source>
        <dbReference type="Proteomes" id="UP000825729"/>
    </source>
</evidence>
<gene>
    <name evidence="1" type="ORF">H6P81_014259</name>
</gene>
<organism evidence="1 2">
    <name type="scientific">Aristolochia fimbriata</name>
    <name type="common">White veined hardy Dutchman's pipe vine</name>
    <dbReference type="NCBI Taxonomy" id="158543"/>
    <lineage>
        <taxon>Eukaryota</taxon>
        <taxon>Viridiplantae</taxon>
        <taxon>Streptophyta</taxon>
        <taxon>Embryophyta</taxon>
        <taxon>Tracheophyta</taxon>
        <taxon>Spermatophyta</taxon>
        <taxon>Magnoliopsida</taxon>
        <taxon>Magnoliidae</taxon>
        <taxon>Piperales</taxon>
        <taxon>Aristolochiaceae</taxon>
        <taxon>Aristolochia</taxon>
    </lineage>
</organism>
<accession>A0AAV7EI62</accession>
<dbReference type="EMBL" id="JAINDJ010000005">
    <property type="protein sequence ID" value="KAG9448131.1"/>
    <property type="molecule type" value="Genomic_DNA"/>
</dbReference>
<dbReference type="AlphaFoldDB" id="A0AAV7EI62"/>
<protein>
    <submittedName>
        <fullName evidence="1">Uncharacterized protein</fullName>
    </submittedName>
</protein>
<name>A0AAV7EI62_ARIFI</name>
<sequence length="180" mass="19824">MESDDAQVIFKGLSSCFIIDDIQVSNGSTRTNGIMFNFGGQVDIINYEEGDSVLSSCEHGGVRAWGSMHESGGEAVEVSHSCLEEAENEGILNLVIPGRLEFSGAHRQKYCWSLDLEGNAEKQNCNKFMPREVVYRLPSSMHHVASTYQGRNLVLVSTLCFAIPKYSPFSTLNRYTCGGV</sequence>
<keyword evidence="2" id="KW-1185">Reference proteome</keyword>
<dbReference type="Proteomes" id="UP000825729">
    <property type="component" value="Unassembled WGS sequence"/>
</dbReference>
<reference evidence="1 2" key="1">
    <citation type="submission" date="2021-07" db="EMBL/GenBank/DDBJ databases">
        <title>The Aristolochia fimbriata genome: insights into angiosperm evolution, floral development and chemical biosynthesis.</title>
        <authorList>
            <person name="Jiao Y."/>
        </authorList>
    </citation>
    <scope>NUCLEOTIDE SEQUENCE [LARGE SCALE GENOMIC DNA]</scope>
    <source>
        <strain evidence="1">IBCAS-2021</strain>
        <tissue evidence="1">Leaf</tissue>
    </source>
</reference>
<evidence type="ECO:0000313" key="1">
    <source>
        <dbReference type="EMBL" id="KAG9448131.1"/>
    </source>
</evidence>